<reference evidence="3 4" key="1">
    <citation type="submission" date="2016-07" db="EMBL/GenBank/DDBJ databases">
        <title>Pervasive Adenine N6-methylation of Active Genes in Fungi.</title>
        <authorList>
            <consortium name="DOE Joint Genome Institute"/>
            <person name="Mondo S.J."/>
            <person name="Dannebaum R.O."/>
            <person name="Kuo R.C."/>
            <person name="Labutti K."/>
            <person name="Haridas S."/>
            <person name="Kuo A."/>
            <person name="Salamov A."/>
            <person name="Ahrendt S.R."/>
            <person name="Lipzen A."/>
            <person name="Sullivan W."/>
            <person name="Andreopoulos W.B."/>
            <person name="Clum A."/>
            <person name="Lindquist E."/>
            <person name="Daum C."/>
            <person name="Ramamoorthy G.K."/>
            <person name="Gryganskyi A."/>
            <person name="Culley D."/>
            <person name="Magnuson J.K."/>
            <person name="James T.Y."/>
            <person name="O'Malley M.A."/>
            <person name="Stajich J.E."/>
            <person name="Spatafora J.W."/>
            <person name="Visel A."/>
            <person name="Grigoriev I.V."/>
        </authorList>
    </citation>
    <scope>NUCLEOTIDE SEQUENCE [LARGE SCALE GENOMIC DNA]</scope>
    <source>
        <strain evidence="3 4">CBS 129021</strain>
    </source>
</reference>
<dbReference type="RefSeq" id="XP_040713277.1">
    <property type="nucleotide sequence ID" value="XM_040860637.1"/>
</dbReference>
<feature type="compositionally biased region" description="Polar residues" evidence="1">
    <location>
        <begin position="1"/>
        <end position="12"/>
    </location>
</feature>
<sequence>MEGTNTTNSIVQPSLPPPYSSTFTSRPAPLAEPTKAPTGPKIDVSQTITITQTASASAVPSSSNGSATLMVPSQVASSTTTTTTTTSSIFAIPHPTDINDSVVMPGQVLLLVLATLIGLLILGTTTNFWYSRKHKKSQKQEKRKEWQNP</sequence>
<dbReference type="GeneID" id="63776849"/>
<evidence type="ECO:0000313" key="3">
    <source>
        <dbReference type="EMBL" id="ORY61200.1"/>
    </source>
</evidence>
<dbReference type="Proteomes" id="UP000193689">
    <property type="component" value="Unassembled WGS sequence"/>
</dbReference>
<evidence type="ECO:0000256" key="1">
    <source>
        <dbReference type="SAM" id="MobiDB-lite"/>
    </source>
</evidence>
<dbReference type="EMBL" id="MCFJ01000010">
    <property type="protein sequence ID" value="ORY61200.1"/>
    <property type="molecule type" value="Genomic_DNA"/>
</dbReference>
<keyword evidence="2" id="KW-0812">Transmembrane</keyword>
<keyword evidence="4" id="KW-1185">Reference proteome</keyword>
<organism evidence="3 4">
    <name type="scientific">Pseudomassariella vexata</name>
    <dbReference type="NCBI Taxonomy" id="1141098"/>
    <lineage>
        <taxon>Eukaryota</taxon>
        <taxon>Fungi</taxon>
        <taxon>Dikarya</taxon>
        <taxon>Ascomycota</taxon>
        <taxon>Pezizomycotina</taxon>
        <taxon>Sordariomycetes</taxon>
        <taxon>Xylariomycetidae</taxon>
        <taxon>Amphisphaeriales</taxon>
        <taxon>Pseudomassariaceae</taxon>
        <taxon>Pseudomassariella</taxon>
    </lineage>
</organism>
<name>A0A1Y2DPL4_9PEZI</name>
<proteinExistence type="predicted"/>
<keyword evidence="2" id="KW-1133">Transmembrane helix</keyword>
<feature type="transmembrane region" description="Helical" evidence="2">
    <location>
        <begin position="108"/>
        <end position="130"/>
    </location>
</feature>
<evidence type="ECO:0000256" key="2">
    <source>
        <dbReference type="SAM" id="Phobius"/>
    </source>
</evidence>
<dbReference type="InParanoid" id="A0A1Y2DPL4"/>
<protein>
    <submittedName>
        <fullName evidence="3">Uncharacterized protein</fullName>
    </submittedName>
</protein>
<comment type="caution">
    <text evidence="3">The sequence shown here is derived from an EMBL/GenBank/DDBJ whole genome shotgun (WGS) entry which is preliminary data.</text>
</comment>
<accession>A0A1Y2DPL4</accession>
<feature type="region of interest" description="Disordered" evidence="1">
    <location>
        <begin position="1"/>
        <end position="42"/>
    </location>
</feature>
<keyword evidence="2" id="KW-0472">Membrane</keyword>
<evidence type="ECO:0000313" key="4">
    <source>
        <dbReference type="Proteomes" id="UP000193689"/>
    </source>
</evidence>
<gene>
    <name evidence="3" type="ORF">BCR38DRAFT_439561</name>
</gene>
<dbReference type="AlphaFoldDB" id="A0A1Y2DPL4"/>